<accession>A0A2R5GBX7</accession>
<protein>
    <submittedName>
        <fullName evidence="5">Fanconi anemia group I protein</fullName>
    </submittedName>
</protein>
<dbReference type="PANTHER" id="PTHR21818:SF0">
    <property type="entry name" value="FANCONI ANEMIA GROUP I PROTEIN"/>
    <property type="match status" value="1"/>
</dbReference>
<evidence type="ECO:0000259" key="4">
    <source>
        <dbReference type="Pfam" id="PF14678"/>
    </source>
</evidence>
<sequence length="1596" mass="176017">MGGRDIFEEVLQARGGLAVGSQLSLTQADGDLVSLKERLGEVTAEDIKTTLHAHTEDPSLHNFIKIIFRGSPVSEDAALERRLVVYHEVFALAEAGSQLRRELVFNFLLVEVANLPPNVLASLVEKALASIDGDRTIVTNAENRWSPFEFLPALLVRTFDLPPAGVDPRGLCSEDYSQISGREYALHIIHEVCRRPWPVNAATMIVATLQEMAGHFSEDTVAEIVRKGMHQIKRTTYADLPRLAHRLLLMLTSTSVKPARQVEAVDELIAVLEDLNARYRPSDDDDDDDDGLKSSSSLRIPGLDDRCEVIPPTEAGNDQEEEEEEEETSRVLSEEQREAFKSLLQAEGAVVSHFCMTVAKHLSLGRTFVKSCMHSQNGVVQLTPLRVAFLLGLAKIKRLEAPVVSVFVARVHAASSSVVRAAASPWLAAWHRAGQEAYNDDAHGDAEFWRAHSDGMFEVFDAVIDFSVRGGWDAVVQSLALVGVQLIDKANKYRPAQRVARDVRQAGHETLFPVRERVVLESRDPTLVLGELGVRILSQSFAKHSIVQREVLECIKMRLASAAGSVADQGVVQVVRLLALLVDQVPELILREMNSLKDMLAGLPRVSPRTAAGILLAVQPLFEIRADMVDFCVLVFRKALFQRDLQPRLVAVHGLLVLLRCCPPEQQTEIINCVRRCLGHQMQVRAALYAGLGAAKLDASLKPLVQEMLCAHLESMLARPLSDDDAAGDEGGEAQGESANDATQPKVKQDAATDEADAPTQPKRGSSEDNIQSSACFPIMIPERCVDRTSGAVLDPVHTLLETLVMTGATRSVNEVYERVCVHSGEWAGSIVDTSRQLAVQVCEVLLHYRYDERLWIVMCKLMDAGASSPSSKKRNKHSAGDEGDADAEPEDENSHEAQVDLPLASRVAEALRVDQVLDLIERDNQVSPVRRFAQSSLAAGLRRIRETRKISAQEAQERVAGTAVEVCYDAARLGAGEVPASTQALVRRAGRALAPCLCCVEMRKENVSVFLGFQESLEMALELGDEEGFLRETLLRDPTGEDAGEDGAGRDTHGRSTVDAALDIVRSEVLDRLLGTGNMPRLQAGLSMLAALLPLSHDLTEHVSWIRVNLIEREFRKAKFCEAAMQVHLVAEQLASSDRHDLMGTASLAWELLRKLGKREDLAEEEEEEKDSDAESDGEQGEETVHVSRLQGQDDNDDLDDQDEDDDASEDEDNEMSCDEDEDEDEDEGEVEHGSQGDGNDNEDDDDDDDEETKRSGKKKYDKNNKKKDRKEKKKKKKKKEKKAQSVSAQTTQLSATQAKVVQVEYMIVSERTMGAAVQCVLSHLLAALEECEWAASQMKEDPITVPAATNFRHRELAQARRRRREQTKLLHEKLRQIQVGWAPLNRAELPDHKCYDVLFKAQTRMYKVLGAQLGVRVSQKDASAPLDLRRLLRRTRMNSELTYKTLRHRGGATSTSAAHIAKEAKQMPMLVFQIEQYDVQLVRLARLQRSNASVSLTDFVYNINAWDFQIRVADKSKKRSRAAKSESQRSRSDKENTQQSSSSGATEASAQGTKRIKRKAKKASSSSSSSSSAAAEGAGTQGSSASSAASSAAA</sequence>
<dbReference type="InterPro" id="IPR029314">
    <property type="entry name" value="FANCI_S4"/>
</dbReference>
<dbReference type="EMBL" id="BEYU01000014">
    <property type="protein sequence ID" value="GBG25631.1"/>
    <property type="molecule type" value="Genomic_DNA"/>
</dbReference>
<evidence type="ECO:0000256" key="1">
    <source>
        <dbReference type="SAM" id="MobiDB-lite"/>
    </source>
</evidence>
<evidence type="ECO:0000259" key="3">
    <source>
        <dbReference type="Pfam" id="PF14676"/>
    </source>
</evidence>
<feature type="compositionally biased region" description="Low complexity" evidence="1">
    <location>
        <begin position="1565"/>
        <end position="1596"/>
    </location>
</feature>
<evidence type="ECO:0000313" key="6">
    <source>
        <dbReference type="Proteomes" id="UP000241890"/>
    </source>
</evidence>
<name>A0A2R5GBX7_9STRA</name>
<feature type="compositionally biased region" description="Acidic residues" evidence="1">
    <location>
        <begin position="882"/>
        <end position="892"/>
    </location>
</feature>
<feature type="compositionally biased region" description="Acidic residues" evidence="1">
    <location>
        <begin position="1195"/>
        <end position="1231"/>
    </location>
</feature>
<dbReference type="InterPro" id="IPR029308">
    <property type="entry name" value="FANCI_S1"/>
</dbReference>
<feature type="region of interest" description="Disordered" evidence="1">
    <location>
        <begin position="867"/>
        <end position="900"/>
    </location>
</feature>
<feature type="compositionally biased region" description="Polar residues" evidence="1">
    <location>
        <begin position="1539"/>
        <end position="1554"/>
    </location>
</feature>
<evidence type="ECO:0000313" key="5">
    <source>
        <dbReference type="EMBL" id="GBG25631.1"/>
    </source>
</evidence>
<feature type="domain" description="FANCI solenoid 4" evidence="4">
    <location>
        <begin position="1286"/>
        <end position="1516"/>
    </location>
</feature>
<feature type="domain" description="FANCI solenoid 2" evidence="3">
    <location>
        <begin position="475"/>
        <end position="656"/>
    </location>
</feature>
<gene>
    <name evidence="5" type="ORF">FCC1311_018502</name>
</gene>
<feature type="region of interest" description="Disordered" evidence="1">
    <location>
        <begin position="1162"/>
        <end position="1297"/>
    </location>
</feature>
<feature type="compositionally biased region" description="Acidic residues" evidence="1">
    <location>
        <begin position="317"/>
        <end position="327"/>
    </location>
</feature>
<dbReference type="Pfam" id="PF14676">
    <property type="entry name" value="FANCI_S2"/>
    <property type="match status" value="1"/>
</dbReference>
<dbReference type="Proteomes" id="UP000241890">
    <property type="component" value="Unassembled WGS sequence"/>
</dbReference>
<feature type="compositionally biased region" description="Acidic residues" evidence="1">
    <location>
        <begin position="723"/>
        <end position="732"/>
    </location>
</feature>
<feature type="compositionally biased region" description="Basic residues" evidence="1">
    <location>
        <begin position="1257"/>
        <end position="1283"/>
    </location>
</feature>
<dbReference type="InterPro" id="IPR026171">
    <property type="entry name" value="FANCI"/>
</dbReference>
<comment type="caution">
    <text evidence="5">The sequence shown here is derived from an EMBL/GenBank/DDBJ whole genome shotgun (WGS) entry which is preliminary data.</text>
</comment>
<reference evidence="5 6" key="1">
    <citation type="submission" date="2017-12" db="EMBL/GenBank/DDBJ databases">
        <title>Sequencing, de novo assembly and annotation of complete genome of a new Thraustochytrid species, strain FCC1311.</title>
        <authorList>
            <person name="Sedici K."/>
            <person name="Godart F."/>
            <person name="Aiese Cigliano R."/>
            <person name="Sanseverino W."/>
            <person name="Barakat M."/>
            <person name="Ortet P."/>
            <person name="Marechal E."/>
            <person name="Cagnac O."/>
            <person name="Amato A."/>
        </authorList>
    </citation>
    <scope>NUCLEOTIDE SEQUENCE [LARGE SCALE GENOMIC DNA]</scope>
</reference>
<dbReference type="InParanoid" id="A0A2R5GBX7"/>
<dbReference type="OrthoDB" id="66779at2759"/>
<feature type="domain" description="FANCI solenoid 1" evidence="2">
    <location>
        <begin position="81"/>
        <end position="257"/>
    </location>
</feature>
<feature type="region of interest" description="Disordered" evidence="1">
    <location>
        <begin position="279"/>
        <end position="332"/>
    </location>
</feature>
<feature type="compositionally biased region" description="Acidic residues" evidence="1">
    <location>
        <begin position="1241"/>
        <end position="1252"/>
    </location>
</feature>
<keyword evidence="6" id="KW-1185">Reference proteome</keyword>
<evidence type="ECO:0000259" key="2">
    <source>
        <dbReference type="Pfam" id="PF14675"/>
    </source>
</evidence>
<feature type="compositionally biased region" description="Basic and acidic residues" evidence="1">
    <location>
        <begin position="1525"/>
        <end position="1538"/>
    </location>
</feature>
<dbReference type="Pfam" id="PF14678">
    <property type="entry name" value="FANCI_S4"/>
    <property type="match status" value="1"/>
</dbReference>
<feature type="compositionally biased region" description="Polar residues" evidence="1">
    <location>
        <begin position="1286"/>
        <end position="1297"/>
    </location>
</feature>
<feature type="region of interest" description="Disordered" evidence="1">
    <location>
        <begin position="721"/>
        <end position="770"/>
    </location>
</feature>
<dbReference type="GO" id="GO:0006281">
    <property type="term" value="P:DNA repair"/>
    <property type="evidence" value="ECO:0007669"/>
    <property type="project" value="InterPro"/>
</dbReference>
<dbReference type="InterPro" id="IPR029315">
    <property type="entry name" value="FANCI_S2"/>
</dbReference>
<proteinExistence type="predicted"/>
<feature type="region of interest" description="Disordered" evidence="1">
    <location>
        <begin position="1518"/>
        <end position="1596"/>
    </location>
</feature>
<dbReference type="PANTHER" id="PTHR21818">
    <property type="entry name" value="BC025462 PROTEIN"/>
    <property type="match status" value="1"/>
</dbReference>
<organism evidence="5 6">
    <name type="scientific">Hondaea fermentalgiana</name>
    <dbReference type="NCBI Taxonomy" id="2315210"/>
    <lineage>
        <taxon>Eukaryota</taxon>
        <taxon>Sar</taxon>
        <taxon>Stramenopiles</taxon>
        <taxon>Bigyra</taxon>
        <taxon>Labyrinthulomycetes</taxon>
        <taxon>Thraustochytrida</taxon>
        <taxon>Thraustochytriidae</taxon>
        <taxon>Hondaea</taxon>
    </lineage>
</organism>
<dbReference type="GO" id="GO:0070182">
    <property type="term" value="F:DNA polymerase binding"/>
    <property type="evidence" value="ECO:0007669"/>
    <property type="project" value="TreeGrafter"/>
</dbReference>
<feature type="compositionally biased region" description="Acidic residues" evidence="1">
    <location>
        <begin position="1163"/>
        <end position="1183"/>
    </location>
</feature>
<dbReference type="Pfam" id="PF14675">
    <property type="entry name" value="FANCI_S1"/>
    <property type="match status" value="1"/>
</dbReference>